<gene>
    <name evidence="3" type="ORF">GCK72_020367</name>
</gene>
<proteinExistence type="predicted"/>
<feature type="compositionally biased region" description="Polar residues" evidence="1">
    <location>
        <begin position="1"/>
        <end position="19"/>
    </location>
</feature>
<evidence type="ECO:0000256" key="2">
    <source>
        <dbReference type="SAM" id="Phobius"/>
    </source>
</evidence>
<evidence type="ECO:0000256" key="1">
    <source>
        <dbReference type="SAM" id="MobiDB-lite"/>
    </source>
</evidence>
<protein>
    <submittedName>
        <fullName evidence="3">Uncharacterized protein</fullName>
    </submittedName>
</protein>
<dbReference type="AlphaFoldDB" id="A0A6A5GFB7"/>
<reference evidence="3 4" key="1">
    <citation type="submission" date="2019-12" db="EMBL/GenBank/DDBJ databases">
        <title>Chromosome-level assembly of the Caenorhabditis remanei genome.</title>
        <authorList>
            <person name="Teterina A.A."/>
            <person name="Willis J.H."/>
            <person name="Phillips P.C."/>
        </authorList>
    </citation>
    <scope>NUCLEOTIDE SEQUENCE [LARGE SCALE GENOMIC DNA]</scope>
    <source>
        <strain evidence="3 4">PX506</strain>
        <tissue evidence="3">Whole organism</tissue>
    </source>
</reference>
<dbReference type="EMBL" id="WUAV01000005">
    <property type="protein sequence ID" value="KAF1753810.1"/>
    <property type="molecule type" value="Genomic_DNA"/>
</dbReference>
<dbReference type="KEGG" id="crq:GCK72_020367"/>
<feature type="region of interest" description="Disordered" evidence="1">
    <location>
        <begin position="1"/>
        <end position="27"/>
    </location>
</feature>
<sequence>MQFLASSRISGRKQLSGTVKTEGGEERRSRRVARYSISGKKMIFREVGDVGEVRATVDGASGVVLTSVVDSVVVEVLVEEVVGASVSRVVAGRVVFTETVGVVGDCAVVVVGFPRVPVEIVTFATGASVVSSAGVTSSEDAVTWRVEETGRVVGATVVELVVEVLGFDVGLGDGITQHLDFTFWISVKVALQRSTSSVQCWNIEVDTMTAQYYIFYLFIGVKIFIIFYHWYQYLNDSENVEEEKKINKKKRRIVIFGWTVGQCEYYMSMLNMPNVFPLILVFSFDILLAALLMQFNLYVEPNLEEAKRFEILDGSEDSSTKKEIFENPNNWLQKCKKKKKKID</sequence>
<keyword evidence="2" id="KW-0472">Membrane</keyword>
<dbReference type="GeneID" id="9818187"/>
<feature type="transmembrane region" description="Helical" evidence="2">
    <location>
        <begin position="275"/>
        <end position="299"/>
    </location>
</feature>
<keyword evidence="2" id="KW-0812">Transmembrane</keyword>
<keyword evidence="2" id="KW-1133">Transmembrane helix</keyword>
<name>A0A6A5GFB7_CAERE</name>
<dbReference type="Proteomes" id="UP000483820">
    <property type="component" value="Chromosome V"/>
</dbReference>
<evidence type="ECO:0000313" key="3">
    <source>
        <dbReference type="EMBL" id="KAF1753810.1"/>
    </source>
</evidence>
<feature type="transmembrane region" description="Helical" evidence="2">
    <location>
        <begin position="212"/>
        <end position="231"/>
    </location>
</feature>
<comment type="caution">
    <text evidence="3">The sequence shown here is derived from an EMBL/GenBank/DDBJ whole genome shotgun (WGS) entry which is preliminary data.</text>
</comment>
<evidence type="ECO:0000313" key="4">
    <source>
        <dbReference type="Proteomes" id="UP000483820"/>
    </source>
</evidence>
<organism evidence="3 4">
    <name type="scientific">Caenorhabditis remanei</name>
    <name type="common">Caenorhabditis vulgaris</name>
    <dbReference type="NCBI Taxonomy" id="31234"/>
    <lineage>
        <taxon>Eukaryota</taxon>
        <taxon>Metazoa</taxon>
        <taxon>Ecdysozoa</taxon>
        <taxon>Nematoda</taxon>
        <taxon>Chromadorea</taxon>
        <taxon>Rhabditida</taxon>
        <taxon>Rhabditina</taxon>
        <taxon>Rhabditomorpha</taxon>
        <taxon>Rhabditoidea</taxon>
        <taxon>Rhabditidae</taxon>
        <taxon>Peloderinae</taxon>
        <taxon>Caenorhabditis</taxon>
    </lineage>
</organism>
<dbReference type="RefSeq" id="XP_053582450.1">
    <property type="nucleotide sequence ID" value="XM_053733537.1"/>
</dbReference>
<dbReference type="CTD" id="9818187"/>
<accession>A0A6A5GFB7</accession>